<comment type="caution">
    <text evidence="2">The sequence shown here is derived from an EMBL/GenBank/DDBJ whole genome shotgun (WGS) entry which is preliminary data.</text>
</comment>
<feature type="compositionally biased region" description="Polar residues" evidence="1">
    <location>
        <begin position="28"/>
        <end position="43"/>
    </location>
</feature>
<feature type="compositionally biased region" description="Low complexity" evidence="1">
    <location>
        <begin position="81"/>
        <end position="109"/>
    </location>
</feature>
<evidence type="ECO:0000313" key="3">
    <source>
        <dbReference type="Proteomes" id="UP000314294"/>
    </source>
</evidence>
<dbReference type="Proteomes" id="UP000314294">
    <property type="component" value="Unassembled WGS sequence"/>
</dbReference>
<feature type="compositionally biased region" description="Low complexity" evidence="1">
    <location>
        <begin position="47"/>
        <end position="68"/>
    </location>
</feature>
<dbReference type="AlphaFoldDB" id="A0A4Z2E1T9"/>
<evidence type="ECO:0000256" key="1">
    <source>
        <dbReference type="SAM" id="MobiDB-lite"/>
    </source>
</evidence>
<protein>
    <submittedName>
        <fullName evidence="2">Uncharacterized protein</fullName>
    </submittedName>
</protein>
<evidence type="ECO:0000313" key="2">
    <source>
        <dbReference type="EMBL" id="TNN22342.1"/>
    </source>
</evidence>
<organism evidence="2 3">
    <name type="scientific">Liparis tanakae</name>
    <name type="common">Tanaka's snailfish</name>
    <dbReference type="NCBI Taxonomy" id="230148"/>
    <lineage>
        <taxon>Eukaryota</taxon>
        <taxon>Metazoa</taxon>
        <taxon>Chordata</taxon>
        <taxon>Craniata</taxon>
        <taxon>Vertebrata</taxon>
        <taxon>Euteleostomi</taxon>
        <taxon>Actinopterygii</taxon>
        <taxon>Neopterygii</taxon>
        <taxon>Teleostei</taxon>
        <taxon>Neoteleostei</taxon>
        <taxon>Acanthomorphata</taxon>
        <taxon>Eupercaria</taxon>
        <taxon>Perciformes</taxon>
        <taxon>Cottioidei</taxon>
        <taxon>Cottales</taxon>
        <taxon>Liparidae</taxon>
        <taxon>Liparis</taxon>
    </lineage>
</organism>
<dbReference type="EMBL" id="SRLO01022995">
    <property type="protein sequence ID" value="TNN22342.1"/>
    <property type="molecule type" value="Genomic_DNA"/>
</dbReference>
<feature type="region of interest" description="Disordered" evidence="1">
    <location>
        <begin position="119"/>
        <end position="138"/>
    </location>
</feature>
<proteinExistence type="predicted"/>
<feature type="region of interest" description="Disordered" evidence="1">
    <location>
        <begin position="1"/>
        <end position="109"/>
    </location>
</feature>
<name>A0A4Z2E1T9_9TELE</name>
<sequence>MVVGGKLDRLTQNTSESKKKRPCAADGNSAQDGQRETVLSTSLYRPHSSSHLAGLSQSSAPLLPSSGAAEEEGQQHISVIQATGSAAGSSPQAPSHREASPLPSRSSSHAFSFSISSTCLHPSTSQKHFSHSIPPKIR</sequence>
<accession>A0A4Z2E1T9</accession>
<keyword evidence="3" id="KW-1185">Reference proteome</keyword>
<reference evidence="2 3" key="1">
    <citation type="submission" date="2019-03" db="EMBL/GenBank/DDBJ databases">
        <title>First draft genome of Liparis tanakae, snailfish: a comprehensive survey of snailfish specific genes.</title>
        <authorList>
            <person name="Kim W."/>
            <person name="Song I."/>
            <person name="Jeong J.-H."/>
            <person name="Kim D."/>
            <person name="Kim S."/>
            <person name="Ryu S."/>
            <person name="Song J.Y."/>
            <person name="Lee S.K."/>
        </authorList>
    </citation>
    <scope>NUCLEOTIDE SEQUENCE [LARGE SCALE GENOMIC DNA]</scope>
    <source>
        <tissue evidence="2">Muscle</tissue>
    </source>
</reference>
<gene>
    <name evidence="2" type="ORF">EYF80_067544</name>
</gene>